<dbReference type="Gene3D" id="3.40.50.300">
    <property type="entry name" value="P-loop containing nucleotide triphosphate hydrolases"/>
    <property type="match status" value="1"/>
</dbReference>
<dbReference type="RefSeq" id="WP_081105218.1">
    <property type="nucleotide sequence ID" value="NZ_CP014060.2"/>
</dbReference>
<proteinExistence type="predicted"/>
<keyword evidence="2" id="KW-0540">Nuclease</keyword>
<dbReference type="AlphaFoldDB" id="A0A2L0PU30"/>
<dbReference type="PANTHER" id="PTHR43581">
    <property type="entry name" value="ATP/GTP PHOSPHATASE"/>
    <property type="match status" value="1"/>
</dbReference>
<keyword evidence="2" id="KW-0255">Endonuclease</keyword>
<dbReference type="PANTHER" id="PTHR43581:SF4">
    <property type="entry name" value="ATP_GTP PHOSPHATASE"/>
    <property type="match status" value="1"/>
</dbReference>
<feature type="domain" description="Endonuclease GajA/Old nuclease/RecF-like AAA" evidence="1">
    <location>
        <begin position="213"/>
        <end position="333"/>
    </location>
</feature>
<name>A0A2L0PU30_ALCXX</name>
<dbReference type="Pfam" id="PF13175">
    <property type="entry name" value="AAA_15"/>
    <property type="match status" value="1"/>
</dbReference>
<evidence type="ECO:0000313" key="2">
    <source>
        <dbReference type="EMBL" id="AUZ18231.1"/>
    </source>
</evidence>
<evidence type="ECO:0000313" key="3">
    <source>
        <dbReference type="Proteomes" id="UP000060602"/>
    </source>
</evidence>
<dbReference type="SUPFAM" id="SSF52540">
    <property type="entry name" value="P-loop containing nucleoside triphosphate hydrolases"/>
    <property type="match status" value="1"/>
</dbReference>
<dbReference type="Proteomes" id="UP000060602">
    <property type="component" value="Chromosome"/>
</dbReference>
<evidence type="ECO:0000259" key="1">
    <source>
        <dbReference type="Pfam" id="PF13175"/>
    </source>
</evidence>
<dbReference type="InterPro" id="IPR051396">
    <property type="entry name" value="Bact_Antivir_Def_Nuclease"/>
</dbReference>
<keyword evidence="2" id="KW-0378">Hydrolase</keyword>
<sequence length="574" mass="64321">MTIILEAVAVSSYRGIGPQRQTLSGLRKINLLIGANNSGKSAFLAFLSRRLSNFSGEDSYNQQKLRPLDPLDIHLGAHGNATEFQIGYSHDRVVDKLQEKLAGEEARELAGWIATDGYAWYVFKGAAGEFKEIVGLSGKEASNSIQNLVYKLWQSLRPGYAGGSFQNDWYPHVMSWLRTLVMLPQIEFIPAIRQIGKTGEPYEDRSGRGLIDQLAELQNPELKEQHKKKLFHKVNAFLRSVTGDETATLEIPHNRNAILVHMENRLLPLDALGTGIHELIMLAAFCTLAEDKIVCIEEPEIHLHPLLQRKLMEYLRRNTNNQYIIATHSAALIDTPEAAVFHVTAGKSQTLVRPVLTASHRHGICAELGYRASDIAQANAVIWVEGPSDRIYLKHWLHCVRPEFTEGLHYSIMFYGGRLLNHLSANDAEVTDFINLRRLNRHLAVIMDSDRASVRASINKTKSRILQEFSTGGGIGWLTKGREIENYVPPSLIEAALREIYQTRFDGMLATGPYDHVLHFREGGRGKNANAPRVITDIDKVRVARLVSQSPLSATLDLQQRLKDLVHMIDIANG</sequence>
<dbReference type="InterPro" id="IPR041685">
    <property type="entry name" value="AAA_GajA/Old/RecF-like"/>
</dbReference>
<dbReference type="InterPro" id="IPR027417">
    <property type="entry name" value="P-loop_NTPase"/>
</dbReference>
<dbReference type="EMBL" id="CP014060">
    <property type="protein sequence ID" value="AUZ18231.1"/>
    <property type="molecule type" value="Genomic_DNA"/>
</dbReference>
<reference evidence="3" key="1">
    <citation type="submission" date="2015-12" db="EMBL/GenBank/DDBJ databases">
        <title>FDA dAtabase for Regulatory Grade micrObial Sequences (FDA-ARGOS): Supporting development and validation of Infectious Disease Dx tests.</title>
        <authorList>
            <person name="Case J."/>
            <person name="Tallon L."/>
            <person name="Sadzewicz L."/>
            <person name="Sengamalay N."/>
            <person name="Ott S."/>
            <person name="Godinez A."/>
            <person name="Nagaraj S."/>
            <person name="Nadendla S."/>
            <person name="Sichtig H."/>
        </authorList>
    </citation>
    <scope>NUCLEOTIDE SEQUENCE [LARGE SCALE GENOMIC DNA]</scope>
    <source>
        <strain evidence="3">FDAARGOS_147</strain>
    </source>
</reference>
<accession>A0A2L0PU30</accession>
<dbReference type="GO" id="GO:0004519">
    <property type="term" value="F:endonuclease activity"/>
    <property type="evidence" value="ECO:0007669"/>
    <property type="project" value="UniProtKB-KW"/>
</dbReference>
<organism evidence="2 3">
    <name type="scientific">Alcaligenes xylosoxydans xylosoxydans</name>
    <name type="common">Achromobacter xylosoxidans</name>
    <dbReference type="NCBI Taxonomy" id="85698"/>
    <lineage>
        <taxon>Bacteria</taxon>
        <taxon>Pseudomonadati</taxon>
        <taxon>Pseudomonadota</taxon>
        <taxon>Betaproteobacteria</taxon>
        <taxon>Burkholderiales</taxon>
        <taxon>Alcaligenaceae</taxon>
        <taxon>Achromobacter</taxon>
    </lineage>
</organism>
<protein>
    <submittedName>
        <fullName evidence="2">OLD family endonuclease</fullName>
    </submittedName>
</protein>
<gene>
    <name evidence="2" type="ORF">AL504_31835</name>
</gene>